<proteinExistence type="inferred from homology"/>
<reference evidence="4" key="1">
    <citation type="submission" date="2021-05" db="EMBL/GenBank/DDBJ databases">
        <authorList>
            <person name="Alioto T."/>
            <person name="Alioto T."/>
            <person name="Gomez Garrido J."/>
        </authorList>
    </citation>
    <scope>NUCLEOTIDE SEQUENCE</scope>
</reference>
<dbReference type="Pfam" id="PF00106">
    <property type="entry name" value="adh_short"/>
    <property type="match status" value="1"/>
</dbReference>
<keyword evidence="2" id="KW-0560">Oxidoreductase</keyword>
<sequence length="334" mass="37430">MISIGQLFYTLVYQIFYYLCGGKAILHDIVYRRFNKFELPNRKEDVAVITGGGRGIGFHVVNKLLACNMKVIIGCRNVDQVKKKFNSEDNLEVLHLDMKSLESVYTFAKVVRDKYPAINVLVNNAGVMFVPYELTKDGVECHLAVNYLSHFFLSLLLLPTLIKGGTRESKSRIVNVTSCAHEVSPRIDFSDLNMSKAYIANAAYARSKLAQILSTKRLAALFQQHCPTVDIVSVHPGIVDTELFNGTILKVTAPWVLRYICKSPEQGATTVSHACLGPLDTEGVNNSLYYSNCRQDTPHPMCDNLATQQTLLAASLTSLKQYYDDIPVFLREFM</sequence>
<accession>A0A8D8Q0N6</accession>
<dbReference type="InterPro" id="IPR002347">
    <property type="entry name" value="SDR_fam"/>
</dbReference>
<evidence type="ECO:0000256" key="3">
    <source>
        <dbReference type="RuleBase" id="RU000363"/>
    </source>
</evidence>
<dbReference type="GO" id="GO:0016491">
    <property type="term" value="F:oxidoreductase activity"/>
    <property type="evidence" value="ECO:0007669"/>
    <property type="project" value="UniProtKB-KW"/>
</dbReference>
<dbReference type="Gene3D" id="3.40.50.720">
    <property type="entry name" value="NAD(P)-binding Rossmann-like Domain"/>
    <property type="match status" value="1"/>
</dbReference>
<evidence type="ECO:0000256" key="1">
    <source>
        <dbReference type="ARBA" id="ARBA00006484"/>
    </source>
</evidence>
<dbReference type="EMBL" id="HBUF01051834">
    <property type="protein sequence ID" value="CAG6622117.1"/>
    <property type="molecule type" value="Transcribed_RNA"/>
</dbReference>
<name>A0A8D8Q0N6_9HEMI</name>
<organism evidence="4">
    <name type="scientific">Cacopsylla melanoneura</name>
    <dbReference type="NCBI Taxonomy" id="428564"/>
    <lineage>
        <taxon>Eukaryota</taxon>
        <taxon>Metazoa</taxon>
        <taxon>Ecdysozoa</taxon>
        <taxon>Arthropoda</taxon>
        <taxon>Hexapoda</taxon>
        <taxon>Insecta</taxon>
        <taxon>Pterygota</taxon>
        <taxon>Neoptera</taxon>
        <taxon>Paraneoptera</taxon>
        <taxon>Hemiptera</taxon>
        <taxon>Sternorrhyncha</taxon>
        <taxon>Psylloidea</taxon>
        <taxon>Psyllidae</taxon>
        <taxon>Psyllinae</taxon>
        <taxon>Cacopsylla</taxon>
    </lineage>
</organism>
<dbReference type="PANTHER" id="PTHR24320:SF264">
    <property type="entry name" value="DEHYDROGENASE_REDUCTASE SDR FAMILY MEMBER ON CHROMOSOME X"/>
    <property type="match status" value="1"/>
</dbReference>
<dbReference type="PRINTS" id="PR00080">
    <property type="entry name" value="SDRFAMILY"/>
</dbReference>
<comment type="similarity">
    <text evidence="1 3">Belongs to the short-chain dehydrogenases/reductases (SDR) family.</text>
</comment>
<dbReference type="PANTHER" id="PTHR24320">
    <property type="entry name" value="RETINOL DEHYDROGENASE"/>
    <property type="match status" value="1"/>
</dbReference>
<dbReference type="AlphaFoldDB" id="A0A8D8Q0N6"/>
<dbReference type="SUPFAM" id="SSF51735">
    <property type="entry name" value="NAD(P)-binding Rossmann-fold domains"/>
    <property type="match status" value="1"/>
</dbReference>
<protein>
    <submittedName>
        <fullName evidence="4">Dehydrogenase/reductase SDR family member on chromosome X</fullName>
    </submittedName>
</protein>
<evidence type="ECO:0000313" key="4">
    <source>
        <dbReference type="EMBL" id="CAG6622117.1"/>
    </source>
</evidence>
<dbReference type="InterPro" id="IPR036291">
    <property type="entry name" value="NAD(P)-bd_dom_sf"/>
</dbReference>
<evidence type="ECO:0000256" key="2">
    <source>
        <dbReference type="ARBA" id="ARBA00023002"/>
    </source>
</evidence>
<dbReference type="PRINTS" id="PR00081">
    <property type="entry name" value="GDHRDH"/>
</dbReference>